<protein>
    <submittedName>
        <fullName evidence="1">Uncharacterized protein</fullName>
    </submittedName>
</protein>
<proteinExistence type="predicted"/>
<evidence type="ECO:0000313" key="2">
    <source>
        <dbReference type="Proteomes" id="UP000283758"/>
    </source>
</evidence>
<dbReference type="AlphaFoldDB" id="A0A9W3Z0M1"/>
<name>A0A9W3Z0M1_LACJH</name>
<organism evidence="1 2">
    <name type="scientific">Lactobacillus johnsonii</name>
    <dbReference type="NCBI Taxonomy" id="33959"/>
    <lineage>
        <taxon>Bacteria</taxon>
        <taxon>Bacillati</taxon>
        <taxon>Bacillota</taxon>
        <taxon>Bacilli</taxon>
        <taxon>Lactobacillales</taxon>
        <taxon>Lactobacillaceae</taxon>
        <taxon>Lactobacillus</taxon>
    </lineage>
</organism>
<accession>A0A9W3Z0M1</accession>
<dbReference type="EMBL" id="CP032680">
    <property type="protein sequence ID" value="AZZ67310.1"/>
    <property type="molecule type" value="Genomic_DNA"/>
</dbReference>
<gene>
    <name evidence="1" type="ORF">D7321_03990</name>
</gene>
<dbReference type="Proteomes" id="UP000283758">
    <property type="component" value="Chromosome"/>
</dbReference>
<evidence type="ECO:0000313" key="1">
    <source>
        <dbReference type="EMBL" id="AZZ67310.1"/>
    </source>
</evidence>
<reference evidence="1 2" key="1">
    <citation type="submission" date="2018-10" db="EMBL/GenBank/DDBJ databases">
        <title>Complete genome sequencing of Lactobacillus johnsonii ZLJ010.</title>
        <authorList>
            <person name="Zhang W."/>
            <person name="Ji H."/>
            <person name="Wang J."/>
            <person name="Zhang D."/>
            <person name="Liu H."/>
            <person name="Wang S."/>
            <person name="Wang Y."/>
        </authorList>
    </citation>
    <scope>NUCLEOTIDE SEQUENCE [LARGE SCALE GENOMIC DNA]</scope>
    <source>
        <strain evidence="1 2">ZLJ010</strain>
    </source>
</reference>
<sequence length="110" mass="12859">MSPQKEEFLETLPRIVKQKTEKLQFANNLVLTKQKNSCVTEFETGEEVKEADWSYTMKSLAEKLNVSLPWLYNNLRGSVRYVYINQFNLSAQSFFYDKAIDELEHSKGIV</sequence>
<dbReference type="RefSeq" id="WP_127835653.1">
    <property type="nucleotide sequence ID" value="NZ_CP032680.1"/>
</dbReference>